<feature type="compositionally biased region" description="Polar residues" evidence="6">
    <location>
        <begin position="451"/>
        <end position="462"/>
    </location>
</feature>
<evidence type="ECO:0000313" key="10">
    <source>
        <dbReference type="Proteomes" id="UP001596250"/>
    </source>
</evidence>
<reference evidence="10" key="1">
    <citation type="journal article" date="2019" name="Int. J. Syst. Evol. Microbiol.">
        <title>The Global Catalogue of Microorganisms (GCM) 10K type strain sequencing project: providing services to taxonomists for standard genome sequencing and annotation.</title>
        <authorList>
            <consortium name="The Broad Institute Genomics Platform"/>
            <consortium name="The Broad Institute Genome Sequencing Center for Infectious Disease"/>
            <person name="Wu L."/>
            <person name="Ma J."/>
        </authorList>
    </citation>
    <scope>NUCLEOTIDE SEQUENCE [LARGE SCALE GENOMIC DNA]</scope>
    <source>
        <strain evidence="10">CCM 8749</strain>
    </source>
</reference>
<keyword evidence="10" id="KW-1185">Reference proteome</keyword>
<feature type="compositionally biased region" description="Basic and acidic residues" evidence="6">
    <location>
        <begin position="306"/>
        <end position="319"/>
    </location>
</feature>
<name>A0ABW1IQK7_9BACL</name>
<evidence type="ECO:0000313" key="9">
    <source>
        <dbReference type="EMBL" id="MFC5987279.1"/>
    </source>
</evidence>
<feature type="domain" description="RsgI N-terminal anti-sigma" evidence="8">
    <location>
        <begin position="2"/>
        <end position="50"/>
    </location>
</feature>
<feature type="compositionally biased region" description="Basic and acidic residues" evidence="6">
    <location>
        <begin position="522"/>
        <end position="535"/>
    </location>
</feature>
<comment type="subcellular location">
    <subcellularLocation>
        <location evidence="1">Cell membrane</location>
        <topology evidence="1">Single-pass membrane protein</topology>
    </subcellularLocation>
</comment>
<feature type="compositionally biased region" description="Acidic residues" evidence="6">
    <location>
        <begin position="404"/>
        <end position="418"/>
    </location>
</feature>
<dbReference type="Proteomes" id="UP001596250">
    <property type="component" value="Unassembled WGS sequence"/>
</dbReference>
<evidence type="ECO:0000256" key="3">
    <source>
        <dbReference type="ARBA" id="ARBA00022692"/>
    </source>
</evidence>
<feature type="compositionally biased region" description="Basic and acidic residues" evidence="6">
    <location>
        <begin position="464"/>
        <end position="510"/>
    </location>
</feature>
<feature type="region of interest" description="Disordered" evidence="6">
    <location>
        <begin position="262"/>
        <end position="353"/>
    </location>
</feature>
<proteinExistence type="predicted"/>
<keyword evidence="3 7" id="KW-0812">Transmembrane</keyword>
<evidence type="ECO:0000256" key="6">
    <source>
        <dbReference type="SAM" id="MobiDB-lite"/>
    </source>
</evidence>
<feature type="compositionally biased region" description="Polar residues" evidence="6">
    <location>
        <begin position="320"/>
        <end position="332"/>
    </location>
</feature>
<comment type="caution">
    <text evidence="9">The sequence shown here is derived from an EMBL/GenBank/DDBJ whole genome shotgun (WGS) entry which is preliminary data.</text>
</comment>
<organism evidence="9 10">
    <name type="scientific">Marinicrinis lubricantis</name>
    <dbReference type="NCBI Taxonomy" id="2086470"/>
    <lineage>
        <taxon>Bacteria</taxon>
        <taxon>Bacillati</taxon>
        <taxon>Bacillota</taxon>
        <taxon>Bacilli</taxon>
        <taxon>Bacillales</taxon>
        <taxon>Paenibacillaceae</taxon>
    </lineage>
</organism>
<sequence>MRKGLVMEIERRSIIVMTSDGQFVRIPRRNRVCDIGEEIAFPRSSFRAPNRLYSLAAVCTAAVVLIFALFSGLTFFSQPAVAAYVTMDINPSIELGIDEDEKVIEAEGLNDEGHKLLEEVDVIGLPLREAANAVLEKAAPVLAKYGEDEGTSEIVITSMVIKLEYEKEENQYIDEVKASMETHLQKQFEQDQLKLNITVLSVPKELRESAKEIGVSSGKLAVKMLAEKEGILISEESLKNKSLTEISKEVEGLGEVIRQHTEDSKEVLQSMIQQNSGKKPSSGESSNAPVVQNGGGKGADNQSKGASDKQNGKKEEKTKPQQNGKANGQANHKNPVGEHPSDEKRSASMKQQTEEWVERFISEGQIVPVIEEELHLDLDSWNSSWRSQFEMLDPNEWNHRDAGNEEQWEEQDDRDEDQNSNHANEWSRGRGQEQSNKDWGGNQAVEEADSNGKQTEGQQQPNRHSKEEKDKDKEKEKDKEDDKGPKEKDNENRRNESNRESNRAEQRENHPSQSQQGQNQRSNDDRQQRQNELREAFNAWFSR</sequence>
<dbReference type="InterPro" id="IPR055431">
    <property type="entry name" value="RsgI_M"/>
</dbReference>
<dbReference type="Pfam" id="PF12791">
    <property type="entry name" value="RsgI_N"/>
    <property type="match status" value="1"/>
</dbReference>
<dbReference type="InterPro" id="IPR024449">
    <property type="entry name" value="Anti-sigma_RsgI_N"/>
</dbReference>
<evidence type="ECO:0000259" key="8">
    <source>
        <dbReference type="PROSITE" id="PS51849"/>
    </source>
</evidence>
<evidence type="ECO:0000256" key="7">
    <source>
        <dbReference type="SAM" id="Phobius"/>
    </source>
</evidence>
<keyword evidence="2" id="KW-1003">Cell membrane</keyword>
<dbReference type="Pfam" id="PF23750">
    <property type="entry name" value="RsgI_M"/>
    <property type="match status" value="1"/>
</dbReference>
<keyword evidence="4 7" id="KW-1133">Transmembrane helix</keyword>
<dbReference type="RefSeq" id="WP_379894627.1">
    <property type="nucleotide sequence ID" value="NZ_CBCSCT010000046.1"/>
</dbReference>
<evidence type="ECO:0000256" key="4">
    <source>
        <dbReference type="ARBA" id="ARBA00022989"/>
    </source>
</evidence>
<dbReference type="EMBL" id="JBHSQV010000157">
    <property type="protein sequence ID" value="MFC5987279.1"/>
    <property type="molecule type" value="Genomic_DNA"/>
</dbReference>
<feature type="compositionally biased region" description="Polar residues" evidence="6">
    <location>
        <begin position="270"/>
        <end position="290"/>
    </location>
</feature>
<feature type="region of interest" description="Disordered" evidence="6">
    <location>
        <begin position="395"/>
        <end position="543"/>
    </location>
</feature>
<keyword evidence="5 7" id="KW-0472">Membrane</keyword>
<protein>
    <submittedName>
        <fullName evidence="9">Anti-sigma factor domain-containing protein</fullName>
    </submittedName>
</protein>
<feature type="compositionally biased region" description="Low complexity" evidence="6">
    <location>
        <begin position="512"/>
        <end position="521"/>
    </location>
</feature>
<evidence type="ECO:0000256" key="5">
    <source>
        <dbReference type="ARBA" id="ARBA00023136"/>
    </source>
</evidence>
<feature type="compositionally biased region" description="Basic and acidic residues" evidence="6">
    <location>
        <begin position="335"/>
        <end position="353"/>
    </location>
</feature>
<feature type="transmembrane region" description="Helical" evidence="7">
    <location>
        <begin position="52"/>
        <end position="76"/>
    </location>
</feature>
<evidence type="ECO:0000256" key="1">
    <source>
        <dbReference type="ARBA" id="ARBA00004162"/>
    </source>
</evidence>
<dbReference type="PROSITE" id="PS51849">
    <property type="entry name" value="RSGI_N"/>
    <property type="match status" value="1"/>
</dbReference>
<evidence type="ECO:0000256" key="2">
    <source>
        <dbReference type="ARBA" id="ARBA00022475"/>
    </source>
</evidence>
<gene>
    <name evidence="9" type="ORF">ACFPXP_12770</name>
</gene>
<accession>A0ABW1IQK7</accession>